<proteinExistence type="predicted"/>
<keyword evidence="2" id="KW-1185">Reference proteome</keyword>
<gene>
    <name evidence="1" type="ORF">FIBSPDRAFT_861686</name>
</gene>
<accession>A0A166J327</accession>
<evidence type="ECO:0000313" key="1">
    <source>
        <dbReference type="EMBL" id="KZP20439.1"/>
    </source>
</evidence>
<dbReference type="AlphaFoldDB" id="A0A166J327"/>
<evidence type="ECO:0000313" key="2">
    <source>
        <dbReference type="Proteomes" id="UP000076532"/>
    </source>
</evidence>
<dbReference type="Proteomes" id="UP000076532">
    <property type="component" value="Unassembled WGS sequence"/>
</dbReference>
<organism evidence="1 2">
    <name type="scientific">Athelia psychrophila</name>
    <dbReference type="NCBI Taxonomy" id="1759441"/>
    <lineage>
        <taxon>Eukaryota</taxon>
        <taxon>Fungi</taxon>
        <taxon>Dikarya</taxon>
        <taxon>Basidiomycota</taxon>
        <taxon>Agaricomycotina</taxon>
        <taxon>Agaricomycetes</taxon>
        <taxon>Agaricomycetidae</taxon>
        <taxon>Atheliales</taxon>
        <taxon>Atheliaceae</taxon>
        <taxon>Athelia</taxon>
    </lineage>
</organism>
<dbReference type="EMBL" id="KV417555">
    <property type="protein sequence ID" value="KZP20439.1"/>
    <property type="molecule type" value="Genomic_DNA"/>
</dbReference>
<reference evidence="1 2" key="1">
    <citation type="journal article" date="2016" name="Mol. Biol. Evol.">
        <title>Comparative Genomics of Early-Diverging Mushroom-Forming Fungi Provides Insights into the Origins of Lignocellulose Decay Capabilities.</title>
        <authorList>
            <person name="Nagy L.G."/>
            <person name="Riley R."/>
            <person name="Tritt A."/>
            <person name="Adam C."/>
            <person name="Daum C."/>
            <person name="Floudas D."/>
            <person name="Sun H."/>
            <person name="Yadav J.S."/>
            <person name="Pangilinan J."/>
            <person name="Larsson K.H."/>
            <person name="Matsuura K."/>
            <person name="Barry K."/>
            <person name="Labutti K."/>
            <person name="Kuo R."/>
            <person name="Ohm R.A."/>
            <person name="Bhattacharya S.S."/>
            <person name="Shirouzu T."/>
            <person name="Yoshinaga Y."/>
            <person name="Martin F.M."/>
            <person name="Grigoriev I.V."/>
            <person name="Hibbett D.S."/>
        </authorList>
    </citation>
    <scope>NUCLEOTIDE SEQUENCE [LARGE SCALE GENOMIC DNA]</scope>
    <source>
        <strain evidence="1 2">CBS 109695</strain>
    </source>
</reference>
<protein>
    <submittedName>
        <fullName evidence="1">Uncharacterized protein</fullName>
    </submittedName>
</protein>
<name>A0A166J327_9AGAM</name>
<sequence length="56" mass="6348">MFAYGLQLLAQALRFRHLTTSRATSVQRQIITRELGVRTKSAIYGRARLLALESTI</sequence>